<protein>
    <submittedName>
        <fullName evidence="1">Uncharacterized protein</fullName>
    </submittedName>
</protein>
<reference evidence="2" key="1">
    <citation type="journal article" date="2022" name="Mol. Ecol. Resour.">
        <title>The genomes of chicory, endive, great burdock and yacon provide insights into Asteraceae palaeo-polyploidization history and plant inulin production.</title>
        <authorList>
            <person name="Fan W."/>
            <person name="Wang S."/>
            <person name="Wang H."/>
            <person name="Wang A."/>
            <person name="Jiang F."/>
            <person name="Liu H."/>
            <person name="Zhao H."/>
            <person name="Xu D."/>
            <person name="Zhang Y."/>
        </authorList>
    </citation>
    <scope>NUCLEOTIDE SEQUENCE [LARGE SCALE GENOMIC DNA]</scope>
    <source>
        <strain evidence="2">cv. Niubang</strain>
    </source>
</reference>
<sequence>MARTNKYTALNFNEIYEKKTTTTNNTTTNNNNNNNNNNHRRSSSFSSSSTSLTTPPGIGNKTILSNSRIHGNMLVLTLPSPKSVTPPSQPLSPASQQPIQPRIDDGTISLRPLGRTGSGPPLSSGGQNKNFLVSSKTNKFMPPHLRPGFFGQGLNYDGEERRHKSGGGYERMNDNVGINRSRSIGSTRPNSSG</sequence>
<keyword evidence="2" id="KW-1185">Reference proteome</keyword>
<evidence type="ECO:0000313" key="1">
    <source>
        <dbReference type="EMBL" id="KAI3736056.1"/>
    </source>
</evidence>
<comment type="caution">
    <text evidence="1">The sequence shown here is derived from an EMBL/GenBank/DDBJ whole genome shotgun (WGS) entry which is preliminary data.</text>
</comment>
<name>A0ACB9CPA5_ARCLA</name>
<reference evidence="1 2" key="2">
    <citation type="journal article" date="2022" name="Mol. Ecol. Resour.">
        <title>The genomes of chicory, endive, great burdock and yacon provide insights into Asteraceae paleo-polyploidization history and plant inulin production.</title>
        <authorList>
            <person name="Fan W."/>
            <person name="Wang S."/>
            <person name="Wang H."/>
            <person name="Wang A."/>
            <person name="Jiang F."/>
            <person name="Liu H."/>
            <person name="Zhao H."/>
            <person name="Xu D."/>
            <person name="Zhang Y."/>
        </authorList>
    </citation>
    <scope>NUCLEOTIDE SEQUENCE [LARGE SCALE GENOMIC DNA]</scope>
    <source>
        <strain evidence="2">cv. Niubang</strain>
    </source>
</reference>
<accession>A0ACB9CPA5</accession>
<dbReference type="EMBL" id="CM042050">
    <property type="protein sequence ID" value="KAI3736056.1"/>
    <property type="molecule type" value="Genomic_DNA"/>
</dbReference>
<gene>
    <name evidence="1" type="ORF">L6452_15588</name>
</gene>
<proteinExistence type="predicted"/>
<evidence type="ECO:0000313" key="2">
    <source>
        <dbReference type="Proteomes" id="UP001055879"/>
    </source>
</evidence>
<organism evidence="1 2">
    <name type="scientific">Arctium lappa</name>
    <name type="common">Greater burdock</name>
    <name type="synonym">Lappa major</name>
    <dbReference type="NCBI Taxonomy" id="4217"/>
    <lineage>
        <taxon>Eukaryota</taxon>
        <taxon>Viridiplantae</taxon>
        <taxon>Streptophyta</taxon>
        <taxon>Embryophyta</taxon>
        <taxon>Tracheophyta</taxon>
        <taxon>Spermatophyta</taxon>
        <taxon>Magnoliopsida</taxon>
        <taxon>eudicotyledons</taxon>
        <taxon>Gunneridae</taxon>
        <taxon>Pentapetalae</taxon>
        <taxon>asterids</taxon>
        <taxon>campanulids</taxon>
        <taxon>Asterales</taxon>
        <taxon>Asteraceae</taxon>
        <taxon>Carduoideae</taxon>
        <taxon>Cardueae</taxon>
        <taxon>Arctiinae</taxon>
        <taxon>Arctium</taxon>
    </lineage>
</organism>
<dbReference type="Proteomes" id="UP001055879">
    <property type="component" value="Linkage Group LG04"/>
</dbReference>